<evidence type="ECO:0000256" key="5">
    <source>
        <dbReference type="PIRSR" id="PIRSR607583-1"/>
    </source>
</evidence>
<dbReference type="InterPro" id="IPR024958">
    <property type="entry name" value="GRASP_PDZ"/>
</dbReference>
<evidence type="ECO:0000313" key="8">
    <source>
        <dbReference type="EMBL" id="KAB5596407.1"/>
    </source>
</evidence>
<feature type="region of interest" description="Disordered" evidence="6">
    <location>
        <begin position="259"/>
        <end position="318"/>
    </location>
</feature>
<comment type="subcellular location">
    <subcellularLocation>
        <location evidence="1">Golgi apparatus membrane</location>
    </subcellularLocation>
</comment>
<feature type="compositionally biased region" description="Basic and acidic residues" evidence="6">
    <location>
        <begin position="259"/>
        <end position="284"/>
    </location>
</feature>
<dbReference type="EMBL" id="SSOP01000001">
    <property type="protein sequence ID" value="KAB5596407.1"/>
    <property type="molecule type" value="Genomic_DNA"/>
</dbReference>
<dbReference type="PROSITE" id="PS51865">
    <property type="entry name" value="PDZ_GRASP"/>
    <property type="match status" value="2"/>
</dbReference>
<dbReference type="PANTHER" id="PTHR12893:SF0">
    <property type="entry name" value="GRASP65"/>
    <property type="match status" value="1"/>
</dbReference>
<dbReference type="Proteomes" id="UP000383932">
    <property type="component" value="Unassembled WGS sequence"/>
</dbReference>
<dbReference type="InterPro" id="IPR007583">
    <property type="entry name" value="GRASP55_65"/>
</dbReference>
<dbReference type="Pfam" id="PF04495">
    <property type="entry name" value="GRASP55_65"/>
    <property type="match status" value="1"/>
</dbReference>
<evidence type="ECO:0000259" key="7">
    <source>
        <dbReference type="PROSITE" id="PS51865"/>
    </source>
</evidence>
<evidence type="ECO:0000256" key="6">
    <source>
        <dbReference type="SAM" id="MobiDB-lite"/>
    </source>
</evidence>
<organism evidence="8 9">
    <name type="scientific">Ceratobasidium theobromae</name>
    <dbReference type="NCBI Taxonomy" id="1582974"/>
    <lineage>
        <taxon>Eukaryota</taxon>
        <taxon>Fungi</taxon>
        <taxon>Dikarya</taxon>
        <taxon>Basidiomycota</taxon>
        <taxon>Agaricomycotina</taxon>
        <taxon>Agaricomycetes</taxon>
        <taxon>Cantharellales</taxon>
        <taxon>Ceratobasidiaceae</taxon>
        <taxon>Ceratobasidium</taxon>
    </lineage>
</organism>
<feature type="domain" description="PDZ GRASP-type" evidence="7">
    <location>
        <begin position="14"/>
        <end position="116"/>
    </location>
</feature>
<accession>A0A5N5R0N7</accession>
<dbReference type="GO" id="GO:0000139">
    <property type="term" value="C:Golgi membrane"/>
    <property type="evidence" value="ECO:0007669"/>
    <property type="project" value="UniProtKB-SubCell"/>
</dbReference>
<reference evidence="8 9" key="1">
    <citation type="journal article" date="2019" name="Fungal Biol. Biotechnol.">
        <title>Draft genome sequence of fastidious pathogen Ceratobasidium theobromae, which causes vascular-streak dieback in Theobroma cacao.</title>
        <authorList>
            <person name="Ali S.S."/>
            <person name="Asman A."/>
            <person name="Shao J."/>
            <person name="Firmansyah A.P."/>
            <person name="Susilo A.W."/>
            <person name="Rosmana A."/>
            <person name="McMahon P."/>
            <person name="Junaid M."/>
            <person name="Guest D."/>
            <person name="Kheng T.Y."/>
            <person name="Meinhardt L.W."/>
            <person name="Bailey B.A."/>
        </authorList>
    </citation>
    <scope>NUCLEOTIDE SEQUENCE [LARGE SCALE GENOMIC DNA]</scope>
    <source>
        <strain evidence="8 9">CT2</strain>
    </source>
</reference>
<keyword evidence="2" id="KW-0677">Repeat</keyword>
<keyword evidence="5" id="KW-0862">Zinc</keyword>
<feature type="binding site" evidence="5">
    <location>
        <position position="114"/>
    </location>
    <ligand>
        <name>Zn(2+)</name>
        <dbReference type="ChEBI" id="CHEBI:29105"/>
    </ligand>
</feature>
<keyword evidence="4" id="KW-0472">Membrane</keyword>
<evidence type="ECO:0000256" key="4">
    <source>
        <dbReference type="ARBA" id="ARBA00023136"/>
    </source>
</evidence>
<dbReference type="OrthoDB" id="3318at2759"/>
<name>A0A5N5R0N7_9AGAM</name>
<dbReference type="InterPro" id="IPR036034">
    <property type="entry name" value="PDZ_sf"/>
</dbReference>
<dbReference type="Gene3D" id="2.30.42.10">
    <property type="match status" value="2"/>
</dbReference>
<dbReference type="AlphaFoldDB" id="A0A5N5R0N7"/>
<dbReference type="GO" id="GO:0007030">
    <property type="term" value="P:Golgi organization"/>
    <property type="evidence" value="ECO:0007669"/>
    <property type="project" value="TreeGrafter"/>
</dbReference>
<dbReference type="PANTHER" id="PTHR12893">
    <property type="entry name" value="GOLGI REASSEMBLY STACKING PROTEIN GRASP"/>
    <property type="match status" value="1"/>
</dbReference>
<proteinExistence type="predicted"/>
<feature type="domain" description="PDZ GRASP-type" evidence="7">
    <location>
        <begin position="122"/>
        <end position="200"/>
    </location>
</feature>
<evidence type="ECO:0000256" key="2">
    <source>
        <dbReference type="ARBA" id="ARBA00022737"/>
    </source>
</evidence>
<feature type="binding site" evidence="5">
    <location>
        <position position="17"/>
    </location>
    <ligand>
        <name>Zn(2+)</name>
        <dbReference type="ChEBI" id="CHEBI:29105"/>
    </ligand>
</feature>
<evidence type="ECO:0000313" key="9">
    <source>
        <dbReference type="Proteomes" id="UP000383932"/>
    </source>
</evidence>
<evidence type="ECO:0000256" key="1">
    <source>
        <dbReference type="ARBA" id="ARBA00004394"/>
    </source>
</evidence>
<comment type="caution">
    <text evidence="8">The sequence shown here is derived from an EMBL/GenBank/DDBJ whole genome shotgun (WGS) entry which is preliminary data.</text>
</comment>
<protein>
    <submittedName>
        <fullName evidence="8">Golgi reassembly-stacking protein 2</fullName>
    </submittedName>
</protein>
<dbReference type="GO" id="GO:0046872">
    <property type="term" value="F:metal ion binding"/>
    <property type="evidence" value="ECO:0007669"/>
    <property type="project" value="UniProtKB-KW"/>
</dbReference>
<evidence type="ECO:0000256" key="3">
    <source>
        <dbReference type="ARBA" id="ARBA00023034"/>
    </source>
</evidence>
<keyword evidence="3" id="KW-0333">Golgi apparatus</keyword>
<sequence>MGASNSTPNTPPRRALHVLRVAPGSPAADTDITPFFDFLVGVRGLETGVEDLDAGSLERVVEAREGTEIELVVWSSKVQKMRVVRLTPTRKWSSGLPPPPDAKPSLLGLSMRLCNPEQALDNVWHILDVHEGSPAESAGLVPYGDYIIGYSGGVLERETDFYELVEAHADKPLRVYVYSFDFEVWGGQGLLGCGVGYGLLHRIPKDRSSLMPVEGDTAEEQENEGELFVPAGDGAIQAGTWHGDRQARYGYGQGEHEFGHADVFGHGDHGHSHGGHSHGDEGHSHGHSHGGYAHSHSHGGDDERGTPAPFAFPKQHVD</sequence>
<keyword evidence="5" id="KW-0479">Metal-binding</keyword>
<keyword evidence="9" id="KW-1185">Reference proteome</keyword>
<gene>
    <name evidence="8" type="ORF">CTheo_44</name>
</gene>
<dbReference type="SUPFAM" id="SSF50156">
    <property type="entry name" value="PDZ domain-like"/>
    <property type="match status" value="1"/>
</dbReference>